<dbReference type="Pfam" id="PF04615">
    <property type="entry name" value="Utp14"/>
    <property type="match status" value="2"/>
</dbReference>
<feature type="region of interest" description="Disordered" evidence="5">
    <location>
        <begin position="322"/>
        <end position="404"/>
    </location>
</feature>
<organism evidence="6 7">
    <name type="scientific">Denticeps clupeoides</name>
    <name type="common">denticle herring</name>
    <dbReference type="NCBI Taxonomy" id="299321"/>
    <lineage>
        <taxon>Eukaryota</taxon>
        <taxon>Metazoa</taxon>
        <taxon>Chordata</taxon>
        <taxon>Craniata</taxon>
        <taxon>Vertebrata</taxon>
        <taxon>Euteleostomi</taxon>
        <taxon>Actinopterygii</taxon>
        <taxon>Neopterygii</taxon>
        <taxon>Teleostei</taxon>
        <taxon>Clupei</taxon>
        <taxon>Clupeiformes</taxon>
        <taxon>Denticipitoidei</taxon>
        <taxon>Denticipitidae</taxon>
        <taxon>Denticeps</taxon>
    </lineage>
</organism>
<dbReference type="PANTHER" id="PTHR14150">
    <property type="entry name" value="U3 SMALL NUCLEOLAR RNA-ASSOCIATED PROTEIN 14"/>
    <property type="match status" value="1"/>
</dbReference>
<keyword evidence="3" id="KW-0597">Phosphoprotein</keyword>
<evidence type="ECO:0000256" key="2">
    <source>
        <dbReference type="ARBA" id="ARBA00007774"/>
    </source>
</evidence>
<dbReference type="PANTHER" id="PTHR14150:SF12">
    <property type="entry name" value="U3 SMALL NUCLEOLAR RNA-ASSOCIATED PROTEIN 14 HOMOLOG A"/>
    <property type="match status" value="1"/>
</dbReference>
<evidence type="ECO:0000256" key="5">
    <source>
        <dbReference type="SAM" id="MobiDB-lite"/>
    </source>
</evidence>
<dbReference type="Ensembl" id="ENSDCDT00010023103.1">
    <property type="protein sequence ID" value="ENSDCDP00010021114.1"/>
    <property type="gene ID" value="ENSDCDG00010008953.1"/>
</dbReference>
<comment type="subcellular location">
    <subcellularLocation>
        <location evidence="1">Nucleus</location>
        <location evidence="1">Nucleolus</location>
    </subcellularLocation>
</comment>
<feature type="region of interest" description="Disordered" evidence="5">
    <location>
        <begin position="409"/>
        <end position="428"/>
    </location>
</feature>
<reference evidence="6" key="2">
    <citation type="submission" date="2025-08" db="UniProtKB">
        <authorList>
            <consortium name="Ensembl"/>
        </authorList>
    </citation>
    <scope>IDENTIFICATION</scope>
</reference>
<name>A0AAY4BJK1_9TELE</name>
<dbReference type="GO" id="GO:0006364">
    <property type="term" value="P:rRNA processing"/>
    <property type="evidence" value="ECO:0007669"/>
    <property type="project" value="InterPro"/>
</dbReference>
<protein>
    <submittedName>
        <fullName evidence="6">Uncharacterized protein</fullName>
    </submittedName>
</protein>
<evidence type="ECO:0000313" key="7">
    <source>
        <dbReference type="Proteomes" id="UP000694580"/>
    </source>
</evidence>
<keyword evidence="7" id="KW-1185">Reference proteome</keyword>
<feature type="compositionally biased region" description="Acidic residues" evidence="5">
    <location>
        <begin position="384"/>
        <end position="396"/>
    </location>
</feature>
<reference evidence="6 7" key="1">
    <citation type="submission" date="2020-06" db="EMBL/GenBank/DDBJ databases">
        <authorList>
            <consortium name="Wellcome Sanger Institute Data Sharing"/>
        </authorList>
    </citation>
    <scope>NUCLEOTIDE SEQUENCE [LARGE SCALE GENOMIC DNA]</scope>
</reference>
<gene>
    <name evidence="6" type="primary">UTP14A</name>
</gene>
<sequence>FLAGVLPTRLLAPLSCSEGKGYLMVHTLVNFHIFPLSHRKKLTERSEASTQVSEFSVNAEGEGEKVKLSDLLGKMEKTPKNLNKTKKQLKDLEKKSDTLELPLSRQEKEKIQREVAYVKTSTEVSRWESVVTQNRNAEQLVFPLIQEPSGPKRIEQVVSGWKAQTPLEQEIFSLLHCNLQPTHDPVLTPVEEASLKAMSLEEAKIRRAELQKARALQSYYEAKAKRERKIKSKKYHKVQSKAKRKEFLKKFEDLCKTDPQAALEEFKKMELLRMEERMSLKHQNSGKWAKSKVIMGKYDLVARKAMQEQLEMNKDLTQKLVVPSEDEEQEQEEPKALPDFVNDPEPVGDPANPWMRGQLSAEALGPEVSHEVERPTEQFPERKEEEEEEEPENEEEALLREFEQKRRLRQSEDKGFEPVVSEEQEDEQTTIIKEAFAGDDVVSDFLKDKRKLEEDSMPKVVDLTLPGWGEWGGVGLKPSRFKRRKFRIKPAPLPPRKDQKLPAVIISEKRNAALAAHQVCQLPFPFTKPEQFERTICSPVGNTWNTHNVMRKLTAPKVVTQMGAIIEPILEISLFPLHSLRTTLHFKAE</sequence>
<dbReference type="InterPro" id="IPR006709">
    <property type="entry name" value="SSU_processome_Utp14"/>
</dbReference>
<dbReference type="GeneTree" id="ENSGT00390000008142"/>
<reference evidence="6" key="3">
    <citation type="submission" date="2025-09" db="UniProtKB">
        <authorList>
            <consortium name="Ensembl"/>
        </authorList>
    </citation>
    <scope>IDENTIFICATION</scope>
</reference>
<evidence type="ECO:0000256" key="3">
    <source>
        <dbReference type="ARBA" id="ARBA00022553"/>
    </source>
</evidence>
<accession>A0AAY4BJK1</accession>
<feature type="compositionally biased region" description="Basic and acidic residues" evidence="5">
    <location>
        <begin position="368"/>
        <end position="383"/>
    </location>
</feature>
<dbReference type="GO" id="GO:0032040">
    <property type="term" value="C:small-subunit processome"/>
    <property type="evidence" value="ECO:0007669"/>
    <property type="project" value="InterPro"/>
</dbReference>
<keyword evidence="4" id="KW-0539">Nucleus</keyword>
<comment type="similarity">
    <text evidence="2">Belongs to the UTP14 family.</text>
</comment>
<evidence type="ECO:0000256" key="4">
    <source>
        <dbReference type="ARBA" id="ARBA00023242"/>
    </source>
</evidence>
<dbReference type="AlphaFoldDB" id="A0AAY4BJK1"/>
<evidence type="ECO:0000313" key="6">
    <source>
        <dbReference type="Ensembl" id="ENSDCDP00010021114.1"/>
    </source>
</evidence>
<evidence type="ECO:0000256" key="1">
    <source>
        <dbReference type="ARBA" id="ARBA00004604"/>
    </source>
</evidence>
<proteinExistence type="inferred from homology"/>
<dbReference type="Proteomes" id="UP000694580">
    <property type="component" value="Chromosome 6"/>
</dbReference>